<dbReference type="EMBL" id="JADGIZ020000002">
    <property type="protein sequence ID" value="KAL2919595.1"/>
    <property type="molecule type" value="Genomic_DNA"/>
</dbReference>
<feature type="coiled-coil region" evidence="2">
    <location>
        <begin position="395"/>
        <end position="465"/>
    </location>
</feature>
<evidence type="ECO:0000313" key="5">
    <source>
        <dbReference type="EMBL" id="KAL2919595.1"/>
    </source>
</evidence>
<evidence type="ECO:0000259" key="4">
    <source>
        <dbReference type="Pfam" id="PF06428"/>
    </source>
</evidence>
<accession>A0ABR4NJ80</accession>
<keyword evidence="6" id="KW-1185">Reference proteome</keyword>
<feature type="compositionally biased region" description="Low complexity" evidence="3">
    <location>
        <begin position="676"/>
        <end position="707"/>
    </location>
</feature>
<sequence>MDALAAASEPRLEVGPAEHAARLENELSELAAARASEKGDLLDTIAKKNQLIDSQRIKLNRYEFAIKEAVLFLGKPLLAYDDWLNGKEGADPLAAVSSAVAAASKAATGSAPAQSTPGGSYSYASAEHQKSRPATANGPQGGSAAAQPAHAKIPSNPAQLAGRQQAAQKLGSPGALRSQLPANVSALESQCLECMRIALNFLHSAQNFIRSIDNGSYAPMASLPPLQLAENESLALLNVSSPSPRGSPIMRRATSGTASPRISRSDLAPSAKTASDQPAMGKPAQAPAFDLRQPHGVGSGSIPRGPSLNAPHFAAGSRPEAAAKSRGEDDNEDEGDLSTKSASPESHTAVSPKKTRCESCREHMLQIDHLRDQICELQGLAQRAERERDAEKSAKARILQSKENIDQELEDLTVQLFEQANTLVADHARRRDEAETAFKDLKARYQLAVKKLHSREDELKELKKKLYDVQGTQMHTTSFSHDHRDSTSSVGPGPALHALAANDGSSAASLSQAAASAQLQRPSGHARQPSADIDRHVMQYSHTIVAGYDTFESSVAADGVIFQEFQDHVKASILAASQPALQAIQTTYSTAFMKRCMAESVEPCLFYTYQQPTSGFAKAVYGPGLTTSFKKRLVECAVRGQCEIKLVAGFLAPRMSMTVMLPGQTSSQPAHAADRPSQAPLQLQPQSSSPGSSSPAAGAGDAAGGSQRQTGQAVPKDRCTLCTIVRDCEYAVRLLPVAAGTKEWTPLCRFCRDRLASVLDFCTYTNFMIQGTIGPGKQGATILSIFRQMLWLRRRMAVAKIGSCSMFETPLSAITGPGGGGDWEADIKILS</sequence>
<dbReference type="Gene3D" id="6.10.140.910">
    <property type="match status" value="1"/>
</dbReference>
<dbReference type="PANTHER" id="PTHR14430:SF0">
    <property type="entry name" value="SEC2P DOMAIN-CONTAINING PROTEIN"/>
    <property type="match status" value="1"/>
</dbReference>
<evidence type="ECO:0000256" key="2">
    <source>
        <dbReference type="SAM" id="Coils"/>
    </source>
</evidence>
<dbReference type="SUPFAM" id="SSF144284">
    <property type="entry name" value="Sec2 N-terminal region"/>
    <property type="match status" value="1"/>
</dbReference>
<feature type="region of interest" description="Disordered" evidence="3">
    <location>
        <begin position="108"/>
        <end position="173"/>
    </location>
</feature>
<feature type="compositionally biased region" description="Low complexity" evidence="3">
    <location>
        <begin position="136"/>
        <end position="151"/>
    </location>
</feature>
<dbReference type="InterPro" id="IPR040351">
    <property type="entry name" value="RAB3IL/RAB3IP/Sec2"/>
</dbReference>
<feature type="region of interest" description="Disordered" evidence="3">
    <location>
        <begin position="239"/>
        <end position="356"/>
    </location>
</feature>
<evidence type="ECO:0000313" key="6">
    <source>
        <dbReference type="Proteomes" id="UP001527925"/>
    </source>
</evidence>
<proteinExistence type="predicted"/>
<feature type="compositionally biased region" description="Polar residues" evidence="3">
    <location>
        <begin position="114"/>
        <end position="123"/>
    </location>
</feature>
<dbReference type="InterPro" id="IPR009449">
    <property type="entry name" value="Sec2_N"/>
</dbReference>
<name>A0ABR4NJ80_9FUNG</name>
<reference evidence="5 6" key="1">
    <citation type="submission" date="2023-09" db="EMBL/GenBank/DDBJ databases">
        <title>Pangenome analysis of Batrachochytrium dendrobatidis and related Chytrids.</title>
        <authorList>
            <person name="Yacoub M.N."/>
            <person name="Stajich J.E."/>
            <person name="James T.Y."/>
        </authorList>
    </citation>
    <scope>NUCLEOTIDE SEQUENCE [LARGE SCALE GENOMIC DNA]</scope>
    <source>
        <strain evidence="5 6">JEL0888</strain>
    </source>
</reference>
<feature type="compositionally biased region" description="Polar residues" evidence="3">
    <location>
        <begin position="338"/>
        <end position="349"/>
    </location>
</feature>
<dbReference type="Proteomes" id="UP001527925">
    <property type="component" value="Unassembled WGS sequence"/>
</dbReference>
<feature type="region of interest" description="Disordered" evidence="3">
    <location>
        <begin position="662"/>
        <end position="711"/>
    </location>
</feature>
<feature type="compositionally biased region" description="Low complexity" evidence="3">
    <location>
        <begin position="511"/>
        <end position="520"/>
    </location>
</feature>
<evidence type="ECO:0000256" key="1">
    <source>
        <dbReference type="ARBA" id="ARBA00023054"/>
    </source>
</evidence>
<organism evidence="5 6">
    <name type="scientific">Polyrhizophydium stewartii</name>
    <dbReference type="NCBI Taxonomy" id="2732419"/>
    <lineage>
        <taxon>Eukaryota</taxon>
        <taxon>Fungi</taxon>
        <taxon>Fungi incertae sedis</taxon>
        <taxon>Chytridiomycota</taxon>
        <taxon>Chytridiomycota incertae sedis</taxon>
        <taxon>Chytridiomycetes</taxon>
        <taxon>Rhizophydiales</taxon>
        <taxon>Rhizophydiales incertae sedis</taxon>
        <taxon>Polyrhizophydium</taxon>
    </lineage>
</organism>
<dbReference type="Pfam" id="PF06428">
    <property type="entry name" value="Sec2p"/>
    <property type="match status" value="1"/>
</dbReference>
<evidence type="ECO:0000256" key="3">
    <source>
        <dbReference type="SAM" id="MobiDB-lite"/>
    </source>
</evidence>
<feature type="domain" description="GDP/GTP exchange factor Sec2 N-terminal" evidence="4">
    <location>
        <begin position="370"/>
        <end position="469"/>
    </location>
</feature>
<dbReference type="PANTHER" id="PTHR14430">
    <property type="entry name" value="RABIN3-RELATED"/>
    <property type="match status" value="1"/>
</dbReference>
<dbReference type="CDD" id="cd21044">
    <property type="entry name" value="Rab11BD_RAB3IP_like"/>
    <property type="match status" value="1"/>
</dbReference>
<comment type="caution">
    <text evidence="5">The sequence shown here is derived from an EMBL/GenBank/DDBJ whole genome shotgun (WGS) entry which is preliminary data.</text>
</comment>
<feature type="region of interest" description="Disordered" evidence="3">
    <location>
        <begin position="476"/>
        <end position="498"/>
    </location>
</feature>
<keyword evidence="1 2" id="KW-0175">Coiled coil</keyword>
<gene>
    <name evidence="5" type="ORF">HK105_200507</name>
</gene>
<feature type="region of interest" description="Disordered" evidence="3">
    <location>
        <begin position="511"/>
        <end position="532"/>
    </location>
</feature>
<protein>
    <recommendedName>
        <fullName evidence="4">GDP/GTP exchange factor Sec2 N-terminal domain-containing protein</fullName>
    </recommendedName>
</protein>
<dbReference type="Pfam" id="PF25555">
    <property type="entry name" value="RAB3A-like_C"/>
    <property type="match status" value="1"/>
</dbReference>